<keyword evidence="2" id="KW-1185">Reference proteome</keyword>
<evidence type="ECO:0000313" key="2">
    <source>
        <dbReference type="Proteomes" id="UP001432146"/>
    </source>
</evidence>
<evidence type="ECO:0000313" key="1">
    <source>
        <dbReference type="EMBL" id="KAK9307569.1"/>
    </source>
</evidence>
<proteinExistence type="predicted"/>
<dbReference type="Proteomes" id="UP001432146">
    <property type="component" value="Unassembled WGS sequence"/>
</dbReference>
<protein>
    <submittedName>
        <fullName evidence="1">Uncharacterized protein</fullName>
    </submittedName>
</protein>
<organism evidence="1 2">
    <name type="scientific">Tetragonisca angustula</name>
    <dbReference type="NCBI Taxonomy" id="166442"/>
    <lineage>
        <taxon>Eukaryota</taxon>
        <taxon>Metazoa</taxon>
        <taxon>Ecdysozoa</taxon>
        <taxon>Arthropoda</taxon>
        <taxon>Hexapoda</taxon>
        <taxon>Insecta</taxon>
        <taxon>Pterygota</taxon>
        <taxon>Neoptera</taxon>
        <taxon>Endopterygota</taxon>
        <taxon>Hymenoptera</taxon>
        <taxon>Apocrita</taxon>
        <taxon>Aculeata</taxon>
        <taxon>Apoidea</taxon>
        <taxon>Anthophila</taxon>
        <taxon>Apidae</taxon>
        <taxon>Tetragonisca</taxon>
    </lineage>
</organism>
<dbReference type="EMBL" id="JAWNGG020000028">
    <property type="protein sequence ID" value="KAK9307569.1"/>
    <property type="molecule type" value="Genomic_DNA"/>
</dbReference>
<gene>
    <name evidence="1" type="ORF">QLX08_002178</name>
</gene>
<accession>A0AAW1AC10</accession>
<dbReference type="AlphaFoldDB" id="A0AAW1AC10"/>
<name>A0AAW1AC10_9HYME</name>
<sequence>MGVKQIVYNLVDGIFRRAIKVTWYSSFLGLLSFLTTGRKLHETVEKLRASAGHKVSRISSKSSSLL</sequence>
<reference evidence="1 2" key="1">
    <citation type="submission" date="2024-05" db="EMBL/GenBank/DDBJ databases">
        <title>The nuclear and mitochondrial genome assemblies of Tetragonisca angustula (Apidae: Meliponini), a tiny yet remarkable pollinator in the Neotropics.</title>
        <authorList>
            <person name="Ferrari R."/>
            <person name="Ricardo P.C."/>
            <person name="Dias F.C."/>
            <person name="Araujo N.S."/>
            <person name="Soares D.O."/>
            <person name="Zhou Q.-S."/>
            <person name="Zhu C.-D."/>
            <person name="Coutinho L."/>
            <person name="Airas M.C."/>
            <person name="Batista T.M."/>
        </authorList>
    </citation>
    <scope>NUCLEOTIDE SEQUENCE [LARGE SCALE GENOMIC DNA]</scope>
    <source>
        <strain evidence="1">ASF017062</strain>
        <tissue evidence="1">Abdomen</tissue>
    </source>
</reference>
<comment type="caution">
    <text evidence="1">The sequence shown here is derived from an EMBL/GenBank/DDBJ whole genome shotgun (WGS) entry which is preliminary data.</text>
</comment>